<accession>A0A0A9AWE2</accession>
<name>A0A0A9AWE2_ARUDO</name>
<dbReference type="EMBL" id="GBRH01244675">
    <property type="protein sequence ID" value="JAD53220.1"/>
    <property type="molecule type" value="Transcribed_RNA"/>
</dbReference>
<reference evidence="1" key="1">
    <citation type="submission" date="2014-09" db="EMBL/GenBank/DDBJ databases">
        <authorList>
            <person name="Magalhaes I.L.F."/>
            <person name="Oliveira U."/>
            <person name="Santos F.R."/>
            <person name="Vidigal T.H.D.A."/>
            <person name="Brescovit A.D."/>
            <person name="Santos A.J."/>
        </authorList>
    </citation>
    <scope>NUCLEOTIDE SEQUENCE</scope>
    <source>
        <tissue evidence="1">Shoot tissue taken approximately 20 cm above the soil surface</tissue>
    </source>
</reference>
<sequence>MVYALEMDELRDIKEMLHLGVYFLLMI</sequence>
<organism evidence="1">
    <name type="scientific">Arundo donax</name>
    <name type="common">Giant reed</name>
    <name type="synonym">Donax arundinaceus</name>
    <dbReference type="NCBI Taxonomy" id="35708"/>
    <lineage>
        <taxon>Eukaryota</taxon>
        <taxon>Viridiplantae</taxon>
        <taxon>Streptophyta</taxon>
        <taxon>Embryophyta</taxon>
        <taxon>Tracheophyta</taxon>
        <taxon>Spermatophyta</taxon>
        <taxon>Magnoliopsida</taxon>
        <taxon>Liliopsida</taxon>
        <taxon>Poales</taxon>
        <taxon>Poaceae</taxon>
        <taxon>PACMAD clade</taxon>
        <taxon>Arundinoideae</taxon>
        <taxon>Arundineae</taxon>
        <taxon>Arundo</taxon>
    </lineage>
</organism>
<evidence type="ECO:0000313" key="1">
    <source>
        <dbReference type="EMBL" id="JAD53220.1"/>
    </source>
</evidence>
<protein>
    <submittedName>
        <fullName evidence="1">Uncharacterized protein</fullName>
    </submittedName>
</protein>
<reference evidence="1" key="2">
    <citation type="journal article" date="2015" name="Data Brief">
        <title>Shoot transcriptome of the giant reed, Arundo donax.</title>
        <authorList>
            <person name="Barrero R.A."/>
            <person name="Guerrero F.D."/>
            <person name="Moolhuijzen P."/>
            <person name="Goolsby J.A."/>
            <person name="Tidwell J."/>
            <person name="Bellgard S.E."/>
            <person name="Bellgard M.I."/>
        </authorList>
    </citation>
    <scope>NUCLEOTIDE SEQUENCE</scope>
    <source>
        <tissue evidence="1">Shoot tissue taken approximately 20 cm above the soil surface</tissue>
    </source>
</reference>
<proteinExistence type="predicted"/>
<dbReference type="AlphaFoldDB" id="A0A0A9AWE2"/>